<dbReference type="Gene3D" id="1.25.40.10">
    <property type="entry name" value="Tetratricopeptide repeat domain"/>
    <property type="match status" value="2"/>
</dbReference>
<dbReference type="Pfam" id="PF01535">
    <property type="entry name" value="PPR"/>
    <property type="match status" value="2"/>
</dbReference>
<evidence type="ECO:0000313" key="3">
    <source>
        <dbReference type="EMBL" id="KOS14366.1"/>
    </source>
</evidence>
<dbReference type="AlphaFoldDB" id="A0A0M8MKM0"/>
<feature type="repeat" description="PPR" evidence="2">
    <location>
        <begin position="472"/>
        <end position="506"/>
    </location>
</feature>
<dbReference type="RefSeq" id="XP_017991998.1">
    <property type="nucleotide sequence ID" value="XM_018138199.1"/>
</dbReference>
<evidence type="ECO:0000256" key="2">
    <source>
        <dbReference type="PROSITE-ProRule" id="PRU00708"/>
    </source>
</evidence>
<dbReference type="InterPro" id="IPR011990">
    <property type="entry name" value="TPR-like_helical_dom_sf"/>
</dbReference>
<organism evidence="3 4">
    <name type="scientific">Malassezia pachydermatis</name>
    <dbReference type="NCBI Taxonomy" id="77020"/>
    <lineage>
        <taxon>Eukaryota</taxon>
        <taxon>Fungi</taxon>
        <taxon>Dikarya</taxon>
        <taxon>Basidiomycota</taxon>
        <taxon>Ustilaginomycotina</taxon>
        <taxon>Malasseziomycetes</taxon>
        <taxon>Malasseziales</taxon>
        <taxon>Malasseziaceae</taxon>
        <taxon>Malassezia</taxon>
    </lineage>
</organism>
<dbReference type="Pfam" id="PF13041">
    <property type="entry name" value="PPR_2"/>
    <property type="match status" value="1"/>
</dbReference>
<gene>
    <name evidence="3" type="ORF">Malapachy_3740</name>
</gene>
<dbReference type="Proteomes" id="UP000037751">
    <property type="component" value="Unassembled WGS sequence"/>
</dbReference>
<dbReference type="EMBL" id="LGAV01000004">
    <property type="protein sequence ID" value="KOS14366.1"/>
    <property type="molecule type" value="Genomic_DNA"/>
</dbReference>
<keyword evidence="1" id="KW-0677">Repeat</keyword>
<dbReference type="InterPro" id="IPR051222">
    <property type="entry name" value="PPR/CCM1_RNA-binding"/>
</dbReference>
<dbReference type="PANTHER" id="PTHR47942">
    <property type="entry name" value="TETRATRICOPEPTIDE REPEAT (TPR)-LIKE SUPERFAMILY PROTEIN-RELATED"/>
    <property type="match status" value="1"/>
</dbReference>
<dbReference type="VEuPathDB" id="FungiDB:Malapachy_3740"/>
<dbReference type="InterPro" id="IPR002885">
    <property type="entry name" value="PPR_rpt"/>
</dbReference>
<accession>A0A0M8MKM0</accession>
<feature type="repeat" description="PPR" evidence="2">
    <location>
        <begin position="436"/>
        <end position="470"/>
    </location>
</feature>
<dbReference type="PANTHER" id="PTHR47942:SF63">
    <property type="entry name" value="PENTATRICOPEPTIDE REPEAT-CONTAINING PROTEIN"/>
    <property type="match status" value="1"/>
</dbReference>
<comment type="caution">
    <text evidence="3">The sequence shown here is derived from an EMBL/GenBank/DDBJ whole genome shotgun (WGS) entry which is preliminary data.</text>
</comment>
<evidence type="ECO:0000256" key="1">
    <source>
        <dbReference type="ARBA" id="ARBA00022737"/>
    </source>
</evidence>
<sequence length="777" mass="85693">MLAARVRPWTRSLWTSVRAPASSQLQSLRAGLEARDLEQVWEAWDTLRARQELPHMRRHDHADVLALVRANMAMLSQLHARQSAWKERCMAWGRYTAERMDILGVQGWMKVELLSGDAPAAIQLFDAYVQARRHARAREADEALWLDAGAHRPQHVHDLLELLVLCYATINDLRGLVHTMQSFDVGSHTELFFDLAHARRQYTKFPWPREQAEAAEISQRALAWISHAELARGLLGGTGGHAGANRLARLLGSLFAKGDVPNAWRLIQAAMDAGVRPSATATSQPAWLTQHPSASPAKLGAWTDSTWAVCLSGLLGANRMDWAAQVWDVIAHVQATMPADAMWPSWAVWNAVLDGHSRQGFPQAVHATWRVLTHAAPECDMPLARAATALVHRPSSAQPDLICYTTMIMALFRLRQGREALALLAALQARNDVTIPVETYNAVLHGLCMSNDMPQAMHLLAHMGRGSVPAPTITTMNIVLRACARRKDMKSMAQLLREIAKRSLTPDVVTFTTVLDAMLRAFPAPGQGEKCVEQVMQIMQSLHVEPNSVTFTSMIKACLPTTREAPPRLAMALQLLHTMCTTPKLTPTPITFETVVVGLWQHRPVVDAMPLSDVPSSLRNAMPDDDDAMSPTLRLLYALWDTLSTPAMVPTSTTYMTMARALLGTPASHAGFRRGVCIADEMLQAHGTMAKSVGMPAEQVRDRAPPPIPASWTATLNALLHAHTQAADRGMVRRVLSTVLHHFHQSPHGEKALLPTHPTYNTAKLVHLLAQAQRVVA</sequence>
<dbReference type="PROSITE" id="PS51375">
    <property type="entry name" value="PPR"/>
    <property type="match status" value="2"/>
</dbReference>
<dbReference type="OrthoDB" id="185373at2759"/>
<dbReference type="STRING" id="77020.A0A0M8MKM0"/>
<keyword evidence="4" id="KW-1185">Reference proteome</keyword>
<name>A0A0M8MKM0_9BASI</name>
<evidence type="ECO:0000313" key="4">
    <source>
        <dbReference type="Proteomes" id="UP000037751"/>
    </source>
</evidence>
<proteinExistence type="predicted"/>
<protein>
    <recommendedName>
        <fullName evidence="5">Pentatricopeptide repeat-containing protein</fullName>
    </recommendedName>
</protein>
<evidence type="ECO:0008006" key="5">
    <source>
        <dbReference type="Google" id="ProtNLM"/>
    </source>
</evidence>
<reference evidence="3 4" key="1">
    <citation type="submission" date="2015-07" db="EMBL/GenBank/DDBJ databases">
        <title>Draft Genome Sequence of Malassezia furfur CBS1878 and Malassezia pachydermatis CBS1879.</title>
        <authorList>
            <person name="Triana S."/>
            <person name="Ohm R."/>
            <person name="Gonzalez A."/>
            <person name="DeCock H."/>
            <person name="Restrepo S."/>
            <person name="Celis A."/>
        </authorList>
    </citation>
    <scope>NUCLEOTIDE SEQUENCE [LARGE SCALE GENOMIC DNA]</scope>
    <source>
        <strain evidence="3 4">CBS 1879</strain>
    </source>
</reference>
<dbReference type="GeneID" id="28730075"/>